<dbReference type="Pfam" id="PF24890">
    <property type="entry name" value="ALN_composite"/>
    <property type="match status" value="1"/>
</dbReference>
<evidence type="ECO:0008006" key="5">
    <source>
        <dbReference type="Google" id="ProtNLM"/>
    </source>
</evidence>
<evidence type="ECO:0000259" key="3">
    <source>
        <dbReference type="Pfam" id="PF24890"/>
    </source>
</evidence>
<dbReference type="InterPro" id="IPR011059">
    <property type="entry name" value="Metal-dep_hydrolase_composite"/>
</dbReference>
<dbReference type="Gene3D" id="3.20.20.140">
    <property type="entry name" value="Metal-dependent hydrolases"/>
    <property type="match status" value="1"/>
</dbReference>
<dbReference type="InterPro" id="IPR050138">
    <property type="entry name" value="DHOase/Allantoinase_Hydrolase"/>
</dbReference>
<proteinExistence type="predicted"/>
<dbReference type="PANTHER" id="PTHR43668">
    <property type="entry name" value="ALLANTOINASE"/>
    <property type="match status" value="1"/>
</dbReference>
<dbReference type="Gramene" id="MELO3C002593.2.1">
    <property type="protein sequence ID" value="MELO3C002593.2.1"/>
    <property type="gene ID" value="MELO3C002593.2"/>
</dbReference>
<dbReference type="InterPro" id="IPR032466">
    <property type="entry name" value="Metal_Hydrolase"/>
</dbReference>
<feature type="domain" description="Allantoinase composite" evidence="3">
    <location>
        <begin position="49"/>
        <end position="103"/>
    </location>
</feature>
<dbReference type="GO" id="GO:0004038">
    <property type="term" value="F:allantoinase activity"/>
    <property type="evidence" value="ECO:0007669"/>
    <property type="project" value="TreeGrafter"/>
</dbReference>
<evidence type="ECO:0000256" key="1">
    <source>
        <dbReference type="SAM" id="SignalP"/>
    </source>
</evidence>
<evidence type="ECO:0000313" key="4">
    <source>
        <dbReference type="EnsemblPlants" id="MELO3C002593.2.1"/>
    </source>
</evidence>
<sequence length="545" mass="59921">MNLLQWKLLPLLTLLASVFLVFYLKDPSESCEKSFTSWFQPSQNECSLLPHKHFWITSKRIVTPQGVISGAVEINGGRIVSIVKEEERHGKIMGNHVVDYADAVVMPGLVDVHVHLDDPGRSEWEGFPSGTKAAAAGGVTTLVDMPLNNFPSTTSEETLKLKIKAAEGRIYVDVGFWGGLVPENAFNASALENLLKAGALGLKLIVTSQPYAMHMSGKATSYQIGNAKLMERLDEDPTKRLLTTDLVVEEAAVRELLKVTNNTRPGGPAEGAHIHVAHLSDSGSTLELIKEAKRSGDSVSVETCTHYLAFSEEDIKDGDTRFKCAPPIRDKANKEKLWDALMVGVFVDLSCYILLRSSLKLHLFQLTLQEGHIDMLSSDHSPTVPDLKLPDSGDFLKAWGGISSLQFDLSATWSHAKKRGVTMEQLALWWSERPAKLAGLELKWRYLTTGYHPYLVDIRKPGFILQGAIAIGKHADIVAWAPDEEYDVNDIPVYLKHPVCPSISAYMGMKLSGKVLATFVRGQLVYEEKHAPAACGTPILATVTD</sequence>
<dbReference type="InterPro" id="IPR006680">
    <property type="entry name" value="Amidohydro-rel"/>
</dbReference>
<organism evidence="4">
    <name type="scientific">Cucumis melo</name>
    <name type="common">Muskmelon</name>
    <dbReference type="NCBI Taxonomy" id="3656"/>
    <lineage>
        <taxon>Eukaryota</taxon>
        <taxon>Viridiplantae</taxon>
        <taxon>Streptophyta</taxon>
        <taxon>Embryophyta</taxon>
        <taxon>Tracheophyta</taxon>
        <taxon>Spermatophyta</taxon>
        <taxon>Magnoliopsida</taxon>
        <taxon>eudicotyledons</taxon>
        <taxon>Gunneridae</taxon>
        <taxon>Pentapetalae</taxon>
        <taxon>rosids</taxon>
        <taxon>fabids</taxon>
        <taxon>Cucurbitales</taxon>
        <taxon>Cucurbitaceae</taxon>
        <taxon>Benincaseae</taxon>
        <taxon>Cucumis</taxon>
    </lineage>
</organism>
<accession>A0A9I9CEZ8</accession>
<dbReference type="EnsemblPlants" id="MELO3C002593.2.1">
    <property type="protein sequence ID" value="MELO3C002593.2.1"/>
    <property type="gene ID" value="MELO3C002593.2"/>
</dbReference>
<dbReference type="AlphaFoldDB" id="A0A9I9CEZ8"/>
<dbReference type="InterPro" id="IPR056854">
    <property type="entry name" value="ALN_composite"/>
</dbReference>
<feature type="domain" description="Amidohydrolase-related" evidence="2">
    <location>
        <begin position="104"/>
        <end position="185"/>
    </location>
</feature>
<dbReference type="Pfam" id="PF01979">
    <property type="entry name" value="Amidohydro_1"/>
    <property type="match status" value="1"/>
</dbReference>
<dbReference type="SUPFAM" id="SSF51556">
    <property type="entry name" value="Metallo-dependent hydrolases"/>
    <property type="match status" value="1"/>
</dbReference>
<dbReference type="PANTHER" id="PTHR43668:SF2">
    <property type="entry name" value="ALLANTOINASE"/>
    <property type="match status" value="1"/>
</dbReference>
<feature type="signal peptide" evidence="1">
    <location>
        <begin position="1"/>
        <end position="30"/>
    </location>
</feature>
<keyword evidence="1" id="KW-0732">Signal</keyword>
<reference evidence="4" key="1">
    <citation type="submission" date="2023-03" db="UniProtKB">
        <authorList>
            <consortium name="EnsemblPlants"/>
        </authorList>
    </citation>
    <scope>IDENTIFICATION</scope>
</reference>
<evidence type="ECO:0000259" key="2">
    <source>
        <dbReference type="Pfam" id="PF01979"/>
    </source>
</evidence>
<protein>
    <recommendedName>
        <fullName evidence="5">Allantoinase</fullName>
    </recommendedName>
</protein>
<dbReference type="GO" id="GO:0006145">
    <property type="term" value="P:purine nucleobase catabolic process"/>
    <property type="evidence" value="ECO:0007669"/>
    <property type="project" value="TreeGrafter"/>
</dbReference>
<feature type="chain" id="PRO_5039904470" description="Allantoinase" evidence="1">
    <location>
        <begin position="31"/>
        <end position="545"/>
    </location>
</feature>
<dbReference type="SUPFAM" id="SSF51338">
    <property type="entry name" value="Composite domain of metallo-dependent hydrolases"/>
    <property type="match status" value="1"/>
</dbReference>
<name>A0A9I9CEZ8_CUCME</name>
<dbReference type="GO" id="GO:0005737">
    <property type="term" value="C:cytoplasm"/>
    <property type="evidence" value="ECO:0007669"/>
    <property type="project" value="TreeGrafter"/>
</dbReference>